<evidence type="ECO:0000256" key="1">
    <source>
        <dbReference type="ARBA" id="ARBA00023125"/>
    </source>
</evidence>
<dbReference type="Gene3D" id="1.10.30.10">
    <property type="entry name" value="High mobility group box domain"/>
    <property type="match status" value="1"/>
</dbReference>
<evidence type="ECO:0000313" key="6">
    <source>
        <dbReference type="EMBL" id="KIM23807.1"/>
    </source>
</evidence>
<evidence type="ECO:0000259" key="5">
    <source>
        <dbReference type="PROSITE" id="PS50118"/>
    </source>
</evidence>
<dbReference type="GO" id="GO:0001228">
    <property type="term" value="F:DNA-binding transcription activator activity, RNA polymerase II-specific"/>
    <property type="evidence" value="ECO:0007669"/>
    <property type="project" value="TreeGrafter"/>
</dbReference>
<evidence type="ECO:0000256" key="4">
    <source>
        <dbReference type="SAM" id="MobiDB-lite"/>
    </source>
</evidence>
<feature type="compositionally biased region" description="Acidic residues" evidence="4">
    <location>
        <begin position="182"/>
        <end position="201"/>
    </location>
</feature>
<gene>
    <name evidence="6" type="ORF">M408DRAFT_332165</name>
</gene>
<dbReference type="PANTHER" id="PTHR10270">
    <property type="entry name" value="SOX TRANSCRIPTION FACTOR"/>
    <property type="match status" value="1"/>
</dbReference>
<dbReference type="Pfam" id="PF00505">
    <property type="entry name" value="HMG_box"/>
    <property type="match status" value="1"/>
</dbReference>
<organism evidence="6 7">
    <name type="scientific">Serendipita vermifera MAFF 305830</name>
    <dbReference type="NCBI Taxonomy" id="933852"/>
    <lineage>
        <taxon>Eukaryota</taxon>
        <taxon>Fungi</taxon>
        <taxon>Dikarya</taxon>
        <taxon>Basidiomycota</taxon>
        <taxon>Agaricomycotina</taxon>
        <taxon>Agaricomycetes</taxon>
        <taxon>Sebacinales</taxon>
        <taxon>Serendipitaceae</taxon>
        <taxon>Serendipita</taxon>
    </lineage>
</organism>
<evidence type="ECO:0000256" key="3">
    <source>
        <dbReference type="PROSITE-ProRule" id="PRU00267"/>
    </source>
</evidence>
<feature type="region of interest" description="Disordered" evidence="4">
    <location>
        <begin position="177"/>
        <end position="203"/>
    </location>
</feature>
<dbReference type="InterPro" id="IPR036910">
    <property type="entry name" value="HMG_box_dom_sf"/>
</dbReference>
<feature type="compositionally biased region" description="Polar residues" evidence="4">
    <location>
        <begin position="1"/>
        <end position="10"/>
    </location>
</feature>
<reference evidence="6 7" key="1">
    <citation type="submission" date="2014-04" db="EMBL/GenBank/DDBJ databases">
        <authorList>
            <consortium name="DOE Joint Genome Institute"/>
            <person name="Kuo A."/>
            <person name="Zuccaro A."/>
            <person name="Kohler A."/>
            <person name="Nagy L.G."/>
            <person name="Floudas D."/>
            <person name="Copeland A."/>
            <person name="Barry K.W."/>
            <person name="Cichocki N."/>
            <person name="Veneault-Fourrey C."/>
            <person name="LaButti K."/>
            <person name="Lindquist E.A."/>
            <person name="Lipzen A."/>
            <person name="Lundell T."/>
            <person name="Morin E."/>
            <person name="Murat C."/>
            <person name="Sun H."/>
            <person name="Tunlid A."/>
            <person name="Henrissat B."/>
            <person name="Grigoriev I.V."/>
            <person name="Hibbett D.S."/>
            <person name="Martin F."/>
            <person name="Nordberg H.P."/>
            <person name="Cantor M.N."/>
            <person name="Hua S.X."/>
        </authorList>
    </citation>
    <scope>NUCLEOTIDE SEQUENCE [LARGE SCALE GENOMIC DNA]</scope>
    <source>
        <strain evidence="6 7">MAFF 305830</strain>
    </source>
</reference>
<dbReference type="STRING" id="933852.A0A0C2X2W3"/>
<dbReference type="OrthoDB" id="6247875at2759"/>
<feature type="region of interest" description="Disordered" evidence="4">
    <location>
        <begin position="1"/>
        <end position="27"/>
    </location>
</feature>
<dbReference type="EMBL" id="KN824332">
    <property type="protein sequence ID" value="KIM23807.1"/>
    <property type="molecule type" value="Genomic_DNA"/>
</dbReference>
<keyword evidence="3" id="KW-0539">Nucleus</keyword>
<accession>A0A0C2X2W3</accession>
<dbReference type="GO" id="GO:0005634">
    <property type="term" value="C:nucleus"/>
    <property type="evidence" value="ECO:0007669"/>
    <property type="project" value="UniProtKB-UniRule"/>
</dbReference>
<keyword evidence="2" id="KW-0804">Transcription</keyword>
<dbReference type="PROSITE" id="PS50118">
    <property type="entry name" value="HMG_BOX_2"/>
    <property type="match status" value="1"/>
</dbReference>
<dbReference type="InterPro" id="IPR009071">
    <property type="entry name" value="HMG_box_dom"/>
</dbReference>
<keyword evidence="7" id="KW-1185">Reference proteome</keyword>
<protein>
    <recommendedName>
        <fullName evidence="5">HMG box domain-containing protein</fullName>
    </recommendedName>
</protein>
<dbReference type="CDD" id="cd01389">
    <property type="entry name" value="HMG-box_ROX1-like"/>
    <property type="match status" value="1"/>
</dbReference>
<dbReference type="HOGENOM" id="CLU_769789_0_0_1"/>
<dbReference type="GO" id="GO:0000122">
    <property type="term" value="P:negative regulation of transcription by RNA polymerase II"/>
    <property type="evidence" value="ECO:0007669"/>
    <property type="project" value="TreeGrafter"/>
</dbReference>
<sequence>MPVTRASSNKARLGSGSGSDQASLIDVTEPVEVDDKSLVVLAATPPESSTTSDSPVFFAIEEDSKAGIKRKRPLNWEKDNRPPRPANAFISFKSALKDGPHKREYAARLATGENIGVIAQQMWKALSEDERDSWYATARRAKLEHSKKYPDYKYQPRKGKDRIKSFRARFGLDDIDTKDGIKDEEDDEGGGDEGDGSEDAESSLVRVKQEYLPSAFTPSSDLSDGSRSTLRGEPRLVEVYQGAHGDLDLLYQNGWKWALIREYGDDAADELDDTNPIVHVPTDPESSQPIELISMASVLNEANADPETSESDMDLHHTGGEAAMFQQMFSPWDFPPQPSAFCYDGQPIEASEGVMKLAST</sequence>
<dbReference type="GO" id="GO:0030154">
    <property type="term" value="P:cell differentiation"/>
    <property type="evidence" value="ECO:0007669"/>
    <property type="project" value="TreeGrafter"/>
</dbReference>
<evidence type="ECO:0000313" key="7">
    <source>
        <dbReference type="Proteomes" id="UP000054097"/>
    </source>
</evidence>
<proteinExistence type="predicted"/>
<feature type="DNA-binding region" description="HMG box" evidence="3">
    <location>
        <begin position="82"/>
        <end position="153"/>
    </location>
</feature>
<name>A0A0C2X2W3_SERVB</name>
<dbReference type="Proteomes" id="UP000054097">
    <property type="component" value="Unassembled WGS sequence"/>
</dbReference>
<dbReference type="InterPro" id="IPR050140">
    <property type="entry name" value="SRY-related_HMG-box_TF-like"/>
</dbReference>
<dbReference type="SMART" id="SM00398">
    <property type="entry name" value="HMG"/>
    <property type="match status" value="1"/>
</dbReference>
<dbReference type="PANTHER" id="PTHR10270:SF161">
    <property type="entry name" value="SEX-DETERMINING REGION Y PROTEIN"/>
    <property type="match status" value="1"/>
</dbReference>
<keyword evidence="1 3" id="KW-0238">DNA-binding</keyword>
<dbReference type="AlphaFoldDB" id="A0A0C2X2W3"/>
<evidence type="ECO:0000256" key="2">
    <source>
        <dbReference type="ARBA" id="ARBA00023163"/>
    </source>
</evidence>
<dbReference type="SUPFAM" id="SSF47095">
    <property type="entry name" value="HMG-box"/>
    <property type="match status" value="1"/>
</dbReference>
<reference evidence="7" key="2">
    <citation type="submission" date="2015-01" db="EMBL/GenBank/DDBJ databases">
        <title>Evolutionary Origins and Diversification of the Mycorrhizal Mutualists.</title>
        <authorList>
            <consortium name="DOE Joint Genome Institute"/>
            <consortium name="Mycorrhizal Genomics Consortium"/>
            <person name="Kohler A."/>
            <person name="Kuo A."/>
            <person name="Nagy L.G."/>
            <person name="Floudas D."/>
            <person name="Copeland A."/>
            <person name="Barry K.W."/>
            <person name="Cichocki N."/>
            <person name="Veneault-Fourrey C."/>
            <person name="LaButti K."/>
            <person name="Lindquist E.A."/>
            <person name="Lipzen A."/>
            <person name="Lundell T."/>
            <person name="Morin E."/>
            <person name="Murat C."/>
            <person name="Riley R."/>
            <person name="Ohm R."/>
            <person name="Sun H."/>
            <person name="Tunlid A."/>
            <person name="Henrissat B."/>
            <person name="Grigoriev I.V."/>
            <person name="Hibbett D.S."/>
            <person name="Martin F."/>
        </authorList>
    </citation>
    <scope>NUCLEOTIDE SEQUENCE [LARGE SCALE GENOMIC DNA]</scope>
    <source>
        <strain evidence="7">MAFF 305830</strain>
    </source>
</reference>
<dbReference type="GO" id="GO:0000978">
    <property type="term" value="F:RNA polymerase II cis-regulatory region sequence-specific DNA binding"/>
    <property type="evidence" value="ECO:0007669"/>
    <property type="project" value="TreeGrafter"/>
</dbReference>
<feature type="domain" description="HMG box" evidence="5">
    <location>
        <begin position="82"/>
        <end position="153"/>
    </location>
</feature>